<dbReference type="Gene3D" id="3.30.479.30">
    <property type="entry name" value="Band 7 domain"/>
    <property type="match status" value="1"/>
</dbReference>
<dbReference type="PANTHER" id="PTHR23222:SF0">
    <property type="entry name" value="PROHIBITIN 1"/>
    <property type="match status" value="1"/>
</dbReference>
<dbReference type="SUPFAM" id="SSF117892">
    <property type="entry name" value="Band 7/SPFH domain"/>
    <property type="match status" value="1"/>
</dbReference>
<dbReference type="OrthoDB" id="9812991at2"/>
<reference evidence="4 5" key="1">
    <citation type="submission" date="2019-03" db="EMBL/GenBank/DDBJ databases">
        <title>The complete genome sequence of Swingsia samuiensis NBRC107927(T).</title>
        <authorList>
            <person name="Chua K.-O."/>
            <person name="Chan K.-G."/>
            <person name="See-Too W.-S."/>
        </authorList>
    </citation>
    <scope>NUCLEOTIDE SEQUENCE [LARGE SCALE GENOMIC DNA]</scope>
    <source>
        <strain evidence="4 5">AH83</strain>
    </source>
</reference>
<accession>A0A4Y6UFL2</accession>
<dbReference type="AlphaFoldDB" id="A0A4Y6UFL2"/>
<evidence type="ECO:0000313" key="4">
    <source>
        <dbReference type="EMBL" id="QDH16342.1"/>
    </source>
</evidence>
<keyword evidence="2" id="KW-1133">Transmembrane helix</keyword>
<keyword evidence="5" id="KW-1185">Reference proteome</keyword>
<feature type="domain" description="Band 7" evidence="3">
    <location>
        <begin position="32"/>
        <end position="195"/>
    </location>
</feature>
<dbReference type="InterPro" id="IPR036013">
    <property type="entry name" value="Band_7/SPFH_dom_sf"/>
</dbReference>
<evidence type="ECO:0000313" key="5">
    <source>
        <dbReference type="Proteomes" id="UP000316313"/>
    </source>
</evidence>
<dbReference type="InterPro" id="IPR001107">
    <property type="entry name" value="Band_7"/>
</dbReference>
<evidence type="ECO:0000259" key="3">
    <source>
        <dbReference type="SMART" id="SM00244"/>
    </source>
</evidence>
<gene>
    <name evidence="4" type="ORF">E3D00_01215</name>
</gene>
<evidence type="ECO:0000256" key="1">
    <source>
        <dbReference type="ARBA" id="ARBA00004167"/>
    </source>
</evidence>
<keyword evidence="2" id="KW-0472">Membrane</keyword>
<proteinExistence type="predicted"/>
<feature type="transmembrane region" description="Helical" evidence="2">
    <location>
        <begin position="18"/>
        <end position="35"/>
    </location>
</feature>
<dbReference type="KEGG" id="ssam:E3D00_01215"/>
<organism evidence="4 5">
    <name type="scientific">Swingsia samuiensis</name>
    <dbReference type="NCBI Taxonomy" id="1293412"/>
    <lineage>
        <taxon>Bacteria</taxon>
        <taxon>Pseudomonadati</taxon>
        <taxon>Pseudomonadota</taxon>
        <taxon>Alphaproteobacteria</taxon>
        <taxon>Acetobacterales</taxon>
        <taxon>Acetobacteraceae</taxon>
        <taxon>Swingsia</taxon>
    </lineage>
</organism>
<dbReference type="EMBL" id="CP038141">
    <property type="protein sequence ID" value="QDH16342.1"/>
    <property type="molecule type" value="Genomic_DNA"/>
</dbReference>
<comment type="subcellular location">
    <subcellularLocation>
        <location evidence="1">Membrane</location>
        <topology evidence="1">Single-pass membrane protein</topology>
    </subcellularLocation>
</comment>
<dbReference type="CDD" id="cd03401">
    <property type="entry name" value="SPFH_prohibitin"/>
    <property type="match status" value="1"/>
</dbReference>
<dbReference type="RefSeq" id="WP_141459218.1">
    <property type="nucleotide sequence ID" value="NZ_CP038141.1"/>
</dbReference>
<evidence type="ECO:0000256" key="2">
    <source>
        <dbReference type="SAM" id="Phobius"/>
    </source>
</evidence>
<dbReference type="PRINTS" id="PR00679">
    <property type="entry name" value="PROHIBITIN"/>
</dbReference>
<sequence length="296" mass="32443">MKPPALPSPTRTKLFKKIVVLVVGLFIILLINPFYQIASGYCGIELNFGSVQPIALQPGLHFAIPVYQHIAEVSTQPQTVRSQERAATHDLQDVHTTVSVTFHINPIDAPNFFRDFRTLETLGQRIIEPTVSNDVRAITANYNAEELITKRDLVDNQIKELVIKSLLPYHLNIEAVNIANFEFSPAYNQAIEAKQVAQQQALQAQYTLQQAQISAQEQVVQAKAQADAAIATAQGQAQALLVTSQAQAKANSAISQSLTPALLQQKALDRWNGTMPTYLSAGAALPFISSNTFQGK</sequence>
<keyword evidence="2" id="KW-0812">Transmembrane</keyword>
<protein>
    <submittedName>
        <fullName evidence="4">Prohibitin family protein</fullName>
    </submittedName>
</protein>
<dbReference type="SMART" id="SM00244">
    <property type="entry name" value="PHB"/>
    <property type="match status" value="1"/>
</dbReference>
<dbReference type="Proteomes" id="UP000316313">
    <property type="component" value="Chromosome"/>
</dbReference>
<dbReference type="GO" id="GO:0016020">
    <property type="term" value="C:membrane"/>
    <property type="evidence" value="ECO:0007669"/>
    <property type="project" value="UniProtKB-SubCell"/>
</dbReference>
<dbReference type="PANTHER" id="PTHR23222">
    <property type="entry name" value="PROHIBITIN"/>
    <property type="match status" value="1"/>
</dbReference>
<dbReference type="Pfam" id="PF01145">
    <property type="entry name" value="Band_7"/>
    <property type="match status" value="1"/>
</dbReference>
<dbReference type="InterPro" id="IPR000163">
    <property type="entry name" value="Prohibitin"/>
</dbReference>
<name>A0A4Y6UFL2_9PROT</name>